<dbReference type="InterPro" id="IPR050422">
    <property type="entry name" value="X-Pro_aminopeptidase_P"/>
</dbReference>
<dbReference type="Gene3D" id="3.90.230.10">
    <property type="entry name" value="Creatinase/methionine aminopeptidase superfamily"/>
    <property type="match status" value="1"/>
</dbReference>
<dbReference type="Gene3D" id="3.40.350.10">
    <property type="entry name" value="Creatinase/prolidase N-terminal domain"/>
    <property type="match status" value="2"/>
</dbReference>
<gene>
    <name evidence="9" type="ORF">GYMLUDRAFT_167480</name>
</gene>
<dbReference type="OrthoDB" id="9995434at2759"/>
<evidence type="ECO:0000256" key="1">
    <source>
        <dbReference type="ARBA" id="ARBA00001936"/>
    </source>
</evidence>
<dbReference type="SUPFAM" id="SSF53092">
    <property type="entry name" value="Creatinase/prolidase N-terminal domain"/>
    <property type="match status" value="1"/>
</dbReference>
<dbReference type="FunFam" id="3.90.230.10:FF:000007">
    <property type="entry name" value="Xaa-Pro aminopeptidase P"/>
    <property type="match status" value="1"/>
</dbReference>
<dbReference type="Pfam" id="PF16189">
    <property type="entry name" value="Creatinase_N_2"/>
    <property type="match status" value="1"/>
</dbReference>
<dbReference type="InterPro" id="IPR033740">
    <property type="entry name" value="Pept_M24B"/>
</dbReference>
<feature type="domain" description="Peptidase M24" evidence="6">
    <location>
        <begin position="341"/>
        <end position="559"/>
    </location>
</feature>
<dbReference type="PANTHER" id="PTHR43763:SF6">
    <property type="entry name" value="XAA-PRO AMINOPEPTIDASE 1"/>
    <property type="match status" value="1"/>
</dbReference>
<dbReference type="InterPro" id="IPR000994">
    <property type="entry name" value="Pept_M24"/>
</dbReference>
<dbReference type="Pfam" id="PF00557">
    <property type="entry name" value="Peptidase_M24"/>
    <property type="match status" value="1"/>
</dbReference>
<dbReference type="HOGENOM" id="CLU_011781_2_3_1"/>
<keyword evidence="5" id="KW-0464">Manganese</keyword>
<keyword evidence="4" id="KW-0378">Hydrolase</keyword>
<evidence type="ECO:0000313" key="10">
    <source>
        <dbReference type="Proteomes" id="UP000053593"/>
    </source>
</evidence>
<evidence type="ECO:0000256" key="3">
    <source>
        <dbReference type="ARBA" id="ARBA00022723"/>
    </source>
</evidence>
<dbReference type="GO" id="GO:0046872">
    <property type="term" value="F:metal ion binding"/>
    <property type="evidence" value="ECO:0007669"/>
    <property type="project" value="UniProtKB-KW"/>
</dbReference>
<dbReference type="CDD" id="cd01085">
    <property type="entry name" value="APP"/>
    <property type="match status" value="1"/>
</dbReference>
<dbReference type="GO" id="GO:0070006">
    <property type="term" value="F:metalloaminopeptidase activity"/>
    <property type="evidence" value="ECO:0007669"/>
    <property type="project" value="InterPro"/>
</dbReference>
<evidence type="ECO:0000259" key="6">
    <source>
        <dbReference type="Pfam" id="PF00557"/>
    </source>
</evidence>
<dbReference type="FunFam" id="3.40.350.10:FF:000003">
    <property type="entry name" value="Xaa-pro aminopeptidase P"/>
    <property type="match status" value="1"/>
</dbReference>
<feature type="domain" description="Creatinase N-terminal" evidence="7">
    <location>
        <begin position="8"/>
        <end position="129"/>
    </location>
</feature>
<keyword evidence="10" id="KW-1185">Reference proteome</keyword>
<evidence type="ECO:0000259" key="7">
    <source>
        <dbReference type="Pfam" id="PF01321"/>
    </source>
</evidence>
<accession>A0A0D0BAI0</accession>
<reference evidence="9 10" key="1">
    <citation type="submission" date="2014-04" db="EMBL/GenBank/DDBJ databases">
        <title>Evolutionary Origins and Diversification of the Mycorrhizal Mutualists.</title>
        <authorList>
            <consortium name="DOE Joint Genome Institute"/>
            <consortium name="Mycorrhizal Genomics Consortium"/>
            <person name="Kohler A."/>
            <person name="Kuo A."/>
            <person name="Nagy L.G."/>
            <person name="Floudas D."/>
            <person name="Copeland A."/>
            <person name="Barry K.W."/>
            <person name="Cichocki N."/>
            <person name="Veneault-Fourrey C."/>
            <person name="LaButti K."/>
            <person name="Lindquist E.A."/>
            <person name="Lipzen A."/>
            <person name="Lundell T."/>
            <person name="Morin E."/>
            <person name="Murat C."/>
            <person name="Riley R."/>
            <person name="Ohm R."/>
            <person name="Sun H."/>
            <person name="Tunlid A."/>
            <person name="Henrissat B."/>
            <person name="Grigoriev I.V."/>
            <person name="Hibbett D.S."/>
            <person name="Martin F."/>
        </authorList>
    </citation>
    <scope>NUCLEOTIDE SEQUENCE [LARGE SCALE GENOMIC DNA]</scope>
    <source>
        <strain evidence="9 10">FD-317 M1</strain>
    </source>
</reference>
<evidence type="ECO:0000256" key="2">
    <source>
        <dbReference type="ARBA" id="ARBA00008766"/>
    </source>
</evidence>
<dbReference type="Proteomes" id="UP000053593">
    <property type="component" value="Unassembled WGS sequence"/>
</dbReference>
<dbReference type="GO" id="GO:0005737">
    <property type="term" value="C:cytoplasm"/>
    <property type="evidence" value="ECO:0007669"/>
    <property type="project" value="UniProtKB-ARBA"/>
</dbReference>
<dbReference type="SUPFAM" id="SSF55920">
    <property type="entry name" value="Creatinase/aminopeptidase"/>
    <property type="match status" value="1"/>
</dbReference>
<dbReference type="InterPro" id="IPR032416">
    <property type="entry name" value="Peptidase_M24_C"/>
</dbReference>
<evidence type="ECO:0008006" key="11">
    <source>
        <dbReference type="Google" id="ProtNLM"/>
    </source>
</evidence>
<sequence length="632" mass="70228">MTVHTGERLAKLRELMKKPEHNVDVYVVPSGDQHDSEYIASCDERRAFISGFDGSAGCAIVTKDKALMFTDGRYFLQASKQMDDNWELMKQGLPGVPTWQEYLTGSSHSRIGIDPTLITASDSKTLSGSSNKSDAKESKTLVPISTNLVDLVWASGRPPRPHNPVVPLDEKYSGESVSSKLDRLASAESTSTKPRALVLTALDDIAWLFNLRGSDIVYNPVFFSYAVVHFHPSASGSDTKPPTAVLFLQREIVEQQTNLSSVLGSQVEIRPYKDIWDYLKNLGSKLRSDFSGKEEDQKKLVAVPNHASLAIAQAVGEDISTLVASPVTVLKAVKNATELEGFRQSHIRDGIALARYFSWLEEKLQAQEELTEWEGSEQLEKFRSELPLFVGLSFDTISSTGPNGAIIHYKPHEKDCAVIKRDQIYLCDSGAQFYDGTTDVTRTWHFGTPTDEEKRHATRVLQGHIAIDVAIFPNGTTGEALGFDSWARKALWKDGLGEHGTGHGVGHYLNVHEGPHGIGTRISTNASPLKAGMIVTNEPGYYADGKYGIRIESVLMVKEIETPWNFGEKGFLGLERVTMCPIQTKLVDEKLLSVDEKQWLNDHNKEVWDKISPLLKNDERALKWLERECKAI</sequence>
<organism evidence="9 10">
    <name type="scientific">Collybiopsis luxurians FD-317 M1</name>
    <dbReference type="NCBI Taxonomy" id="944289"/>
    <lineage>
        <taxon>Eukaryota</taxon>
        <taxon>Fungi</taxon>
        <taxon>Dikarya</taxon>
        <taxon>Basidiomycota</taxon>
        <taxon>Agaricomycotina</taxon>
        <taxon>Agaricomycetes</taxon>
        <taxon>Agaricomycetidae</taxon>
        <taxon>Agaricales</taxon>
        <taxon>Marasmiineae</taxon>
        <taxon>Omphalotaceae</taxon>
        <taxon>Collybiopsis</taxon>
        <taxon>Collybiopsis luxurians</taxon>
    </lineage>
</organism>
<evidence type="ECO:0000256" key="4">
    <source>
        <dbReference type="ARBA" id="ARBA00022801"/>
    </source>
</evidence>
<dbReference type="InterPro" id="IPR000587">
    <property type="entry name" value="Creatinase_N"/>
</dbReference>
<feature type="domain" description="Peptidase M24 C-terminal" evidence="8">
    <location>
        <begin position="570"/>
        <end position="632"/>
    </location>
</feature>
<dbReference type="InterPro" id="IPR036005">
    <property type="entry name" value="Creatinase/aminopeptidase-like"/>
</dbReference>
<name>A0A0D0BAI0_9AGAR</name>
<evidence type="ECO:0000256" key="5">
    <source>
        <dbReference type="ARBA" id="ARBA00023211"/>
    </source>
</evidence>
<dbReference type="Pfam" id="PF16188">
    <property type="entry name" value="Peptidase_M24_C"/>
    <property type="match status" value="1"/>
</dbReference>
<dbReference type="PANTHER" id="PTHR43763">
    <property type="entry name" value="XAA-PRO AMINOPEPTIDASE 1"/>
    <property type="match status" value="1"/>
</dbReference>
<comment type="similarity">
    <text evidence="2">Belongs to the peptidase M24B family.</text>
</comment>
<comment type="cofactor">
    <cofactor evidence="1">
        <name>Mn(2+)</name>
        <dbReference type="ChEBI" id="CHEBI:29035"/>
    </cofactor>
</comment>
<dbReference type="EMBL" id="KN834774">
    <property type="protein sequence ID" value="KIK60710.1"/>
    <property type="molecule type" value="Genomic_DNA"/>
</dbReference>
<dbReference type="Pfam" id="PF01321">
    <property type="entry name" value="Creatinase_N"/>
    <property type="match status" value="1"/>
</dbReference>
<proteinExistence type="inferred from homology"/>
<dbReference type="AlphaFoldDB" id="A0A0D0BAI0"/>
<evidence type="ECO:0000259" key="8">
    <source>
        <dbReference type="Pfam" id="PF16188"/>
    </source>
</evidence>
<evidence type="ECO:0000313" key="9">
    <source>
        <dbReference type="EMBL" id="KIK60710.1"/>
    </source>
</evidence>
<keyword evidence="3" id="KW-0479">Metal-binding</keyword>
<dbReference type="InterPro" id="IPR029149">
    <property type="entry name" value="Creatin/AminoP/Spt16_N"/>
</dbReference>
<protein>
    <recommendedName>
        <fullName evidence="11">Xaa-Pro aminopeptidase P</fullName>
    </recommendedName>
</protein>